<proteinExistence type="predicted"/>
<protein>
    <submittedName>
        <fullName evidence="1">Uncharacterized protein</fullName>
    </submittedName>
</protein>
<dbReference type="EMBL" id="PP944851">
    <property type="protein sequence ID" value="XDJ02135.1"/>
    <property type="molecule type" value="Genomic_DNA"/>
</dbReference>
<evidence type="ECO:0000313" key="1">
    <source>
        <dbReference type="EMBL" id="XDJ02135.1"/>
    </source>
</evidence>
<organism evidence="1">
    <name type="scientific">Enterococcus phage PMBT56</name>
    <dbReference type="NCBI Taxonomy" id="3229530"/>
    <lineage>
        <taxon>Viruses</taxon>
        <taxon>Duplodnaviria</taxon>
        <taxon>Heunggongvirae</taxon>
        <taxon>Uroviricota</taxon>
        <taxon>Caudoviricetes</taxon>
        <taxon>Saphexavirus</taxon>
    </lineage>
</organism>
<accession>A0AB39C669</accession>
<reference evidence="1" key="1">
    <citation type="submission" date="2024-06" db="EMBL/GenBank/DDBJ databases">
        <title>This phage originates from the Bacteriophage catalogue of the Bacteriophage Competence Centre, Department of Microbiology und Biotechnology, Max Rubner-Institut, Kiel, Germany.</title>
        <authorList>
            <person name="Sprotte S."/>
            <person name="Brinks E."/>
            <person name="Hille F."/>
        </authorList>
    </citation>
    <scope>NUCLEOTIDE SEQUENCE</scope>
</reference>
<sequence>MEGIELDYYHDFIVSNYLGSDRESIENSIEDLFDILDSKIEDITESEFEAAVDGVNEAIENLTNSLSELSEVFTDAKRYLAKEDKKWEENV</sequence>
<name>A0AB39C669_9CAUD</name>